<keyword evidence="3" id="KW-1185">Reference proteome</keyword>
<dbReference type="Proteomes" id="UP000646749">
    <property type="component" value="Unassembled WGS sequence"/>
</dbReference>
<dbReference type="EMBL" id="BONW01000019">
    <property type="protein sequence ID" value="GIG89052.1"/>
    <property type="molecule type" value="Genomic_DNA"/>
</dbReference>
<protein>
    <submittedName>
        <fullName evidence="2">Uncharacterized protein</fullName>
    </submittedName>
</protein>
<evidence type="ECO:0000313" key="3">
    <source>
        <dbReference type="Proteomes" id="UP000646749"/>
    </source>
</evidence>
<proteinExistence type="predicted"/>
<sequence>MAVTGECLGDAQQHIAPLMDKCGEFPLRRPTHDTPPALSDAGDREKFASLGQRSDQRHRQW</sequence>
<evidence type="ECO:0000313" key="2">
    <source>
        <dbReference type="EMBL" id="GIG89052.1"/>
    </source>
</evidence>
<gene>
    <name evidence="2" type="ORF">Pen02_39880</name>
</gene>
<name>A0ABQ4E300_9ACTN</name>
<reference evidence="2 3" key="1">
    <citation type="submission" date="2021-01" db="EMBL/GenBank/DDBJ databases">
        <title>Whole genome shotgun sequence of Plantactinospora endophytica NBRC 110450.</title>
        <authorList>
            <person name="Komaki H."/>
            <person name="Tamura T."/>
        </authorList>
    </citation>
    <scope>NUCLEOTIDE SEQUENCE [LARGE SCALE GENOMIC DNA]</scope>
    <source>
        <strain evidence="2 3">NBRC 110450</strain>
    </source>
</reference>
<comment type="caution">
    <text evidence="2">The sequence shown here is derived from an EMBL/GenBank/DDBJ whole genome shotgun (WGS) entry which is preliminary data.</text>
</comment>
<accession>A0ABQ4E300</accession>
<evidence type="ECO:0000256" key="1">
    <source>
        <dbReference type="SAM" id="MobiDB-lite"/>
    </source>
</evidence>
<organism evidence="2 3">
    <name type="scientific">Plantactinospora endophytica</name>
    <dbReference type="NCBI Taxonomy" id="673535"/>
    <lineage>
        <taxon>Bacteria</taxon>
        <taxon>Bacillati</taxon>
        <taxon>Actinomycetota</taxon>
        <taxon>Actinomycetes</taxon>
        <taxon>Micromonosporales</taxon>
        <taxon>Micromonosporaceae</taxon>
        <taxon>Plantactinospora</taxon>
    </lineage>
</organism>
<feature type="region of interest" description="Disordered" evidence="1">
    <location>
        <begin position="26"/>
        <end position="61"/>
    </location>
</feature>